<accession>A0A7I8C2D2</accession>
<sequence length="89" mass="9873">MTATVPTDLHVGPAVAATAHEALGFTRATMAIRALTATAVMDGLHGIIFDIHRWISRFRLDEEHAWQRARQRSSSGLKQSWDGLRYNAS</sequence>
<keyword evidence="2" id="KW-0614">Plasmid</keyword>
<evidence type="ECO:0000313" key="3">
    <source>
        <dbReference type="Proteomes" id="UP000510888"/>
    </source>
</evidence>
<dbReference type="KEGG" id="plad:PPGU16_80600"/>
<evidence type="ECO:0000256" key="1">
    <source>
        <dbReference type="SAM" id="MobiDB-lite"/>
    </source>
</evidence>
<dbReference type="Proteomes" id="UP000510888">
    <property type="component" value="Plasmid PPGU16_p2"/>
</dbReference>
<dbReference type="AlphaFoldDB" id="A0A7I8C2D2"/>
<dbReference type="EMBL" id="AP023177">
    <property type="protein sequence ID" value="BCF94993.1"/>
    <property type="molecule type" value="Genomic_DNA"/>
</dbReference>
<organism evidence="2 3">
    <name type="scientific">Paraburkholderia largidicola</name>
    <dbReference type="NCBI Taxonomy" id="3014751"/>
    <lineage>
        <taxon>Bacteria</taxon>
        <taxon>Pseudomonadati</taxon>
        <taxon>Pseudomonadota</taxon>
        <taxon>Betaproteobacteria</taxon>
        <taxon>Burkholderiales</taxon>
        <taxon>Burkholderiaceae</taxon>
        <taxon>Paraburkholderia</taxon>
    </lineage>
</organism>
<gene>
    <name evidence="2" type="ORF">PPGU16_80600</name>
</gene>
<proteinExistence type="predicted"/>
<protein>
    <submittedName>
        <fullName evidence="2">Uncharacterized protein</fullName>
    </submittedName>
</protein>
<reference evidence="2 3" key="1">
    <citation type="journal article" date="2020" name="Genes (Basel)">
        <title>Genomic Comparison of Insect Gut Symbionts from Divergent Burkholderia Subclades.</title>
        <authorList>
            <person name="Takeshita K."/>
            <person name="Kikuchi Y."/>
        </authorList>
    </citation>
    <scope>NUCLEOTIDE SEQUENCE [LARGE SCALE GENOMIC DNA]</scope>
    <source>
        <strain evidence="2 3">PGU16</strain>
        <plasmid evidence="2 3">PPGU16_p2</plasmid>
    </source>
</reference>
<feature type="region of interest" description="Disordered" evidence="1">
    <location>
        <begin position="69"/>
        <end position="89"/>
    </location>
</feature>
<evidence type="ECO:0000313" key="2">
    <source>
        <dbReference type="EMBL" id="BCF94993.1"/>
    </source>
</evidence>
<name>A0A7I8C2D2_9BURK</name>
<keyword evidence="3" id="KW-1185">Reference proteome</keyword>
<geneLocation type="plasmid" evidence="2 3">
    <name>PPGU16_p2</name>
</geneLocation>